<dbReference type="Pfam" id="PF01895">
    <property type="entry name" value="PhoU"/>
    <property type="match status" value="2"/>
</dbReference>
<dbReference type="FunFam" id="1.20.58.220:FF:000004">
    <property type="entry name" value="Phosphate-specific transport system accessory protein PhoU"/>
    <property type="match status" value="1"/>
</dbReference>
<comment type="function">
    <text evidence="7">Plays a role in the regulation of phosphate uptake.</text>
</comment>
<protein>
    <recommendedName>
        <fullName evidence="7">Phosphate-specific transport system accessory protein PhoU</fullName>
    </recommendedName>
</protein>
<evidence type="ECO:0000256" key="7">
    <source>
        <dbReference type="PIRNR" id="PIRNR003107"/>
    </source>
</evidence>
<sequence>MRKSFHEELGDLRKNVLVMGRVVEENVARAVESLLDRNSSLADQVIESDKKIDRMDMKIEQGCMVLLARQQPVAVDLRMINTILRMIIHLERMGDLAANIAQIAKEPTFDHYPSRIIDLFQEMAGLVQDLVGRSLRAFADEDRRLTLSLNDLDKPIDELYHQLIREFGQLHGDEELMNWATTMVLASRYLERIADHAVSIGERVAYLVTGNYADLHIVD</sequence>
<evidence type="ECO:0000256" key="6">
    <source>
        <dbReference type="ARBA" id="ARBA00022592"/>
    </source>
</evidence>
<accession>A0A6V8NU74</accession>
<dbReference type="RefSeq" id="WP_176232102.1">
    <property type="nucleotide sequence ID" value="NZ_BLRU01000038.1"/>
</dbReference>
<evidence type="ECO:0000313" key="14">
    <source>
        <dbReference type="Proteomes" id="UP000561271"/>
    </source>
</evidence>
<comment type="caution">
    <text evidence="10">The sequence shown here is derived from an EMBL/GenBank/DDBJ whole genome shotgun (WGS) entry which is preliminary data.</text>
</comment>
<dbReference type="InterPro" id="IPR038078">
    <property type="entry name" value="PhoU-like_sf"/>
</dbReference>
<name>A0A6V8NU74_9ACTN</name>
<dbReference type="GO" id="GO:0005737">
    <property type="term" value="C:cytoplasm"/>
    <property type="evidence" value="ECO:0007669"/>
    <property type="project" value="UniProtKB-SubCell"/>
</dbReference>
<comment type="subunit">
    <text evidence="3 7">Homodimer.</text>
</comment>
<reference evidence="14 15" key="1">
    <citation type="journal article" date="2020" name="Front. Microbiol.">
        <title>Single-cell genomics of novel Actinobacteria with the Wood-Ljungdahl pathway discovered in a serpentinizing system.</title>
        <authorList>
            <person name="Merino N."/>
            <person name="Kawai M."/>
            <person name="Boyd E.S."/>
            <person name="Colman D.R."/>
            <person name="McGlynn S.E."/>
            <person name="Nealson K.H."/>
            <person name="Kurokawa K."/>
            <person name="Hongoh Y."/>
        </authorList>
    </citation>
    <scope>NUCLEOTIDE SEQUENCE [LARGE SCALE GENOMIC DNA]</scope>
    <source>
        <strain evidence="9 16">S03</strain>
        <strain evidence="10 17">S09_30</strain>
        <strain evidence="11 18">S34</strain>
        <strain evidence="12 14">S44</strain>
        <strain evidence="13 15">S47</strain>
    </source>
</reference>
<comment type="subcellular location">
    <subcellularLocation>
        <location evidence="1 7">Cytoplasm</location>
    </subcellularLocation>
</comment>
<evidence type="ECO:0000313" key="18">
    <source>
        <dbReference type="Proteomes" id="UP000588083"/>
    </source>
</evidence>
<evidence type="ECO:0000313" key="9">
    <source>
        <dbReference type="EMBL" id="GFP19118.1"/>
    </source>
</evidence>
<dbReference type="InterPro" id="IPR028366">
    <property type="entry name" value="PhoU"/>
</dbReference>
<dbReference type="PANTHER" id="PTHR42930">
    <property type="entry name" value="PHOSPHATE-SPECIFIC TRANSPORT SYSTEM ACCESSORY PROTEIN PHOU"/>
    <property type="match status" value="1"/>
</dbReference>
<keyword evidence="5 7" id="KW-0963">Cytoplasm</keyword>
<dbReference type="EMBL" id="BLSC01000262">
    <property type="protein sequence ID" value="GFP37998.1"/>
    <property type="molecule type" value="Genomic_DNA"/>
</dbReference>
<proteinExistence type="inferred from homology"/>
<keyword evidence="18" id="KW-1185">Reference proteome</keyword>
<dbReference type="AlphaFoldDB" id="A0A6V8NU74"/>
<feature type="domain" description="PhoU" evidence="8">
    <location>
        <begin position="121"/>
        <end position="204"/>
    </location>
</feature>
<evidence type="ECO:0000313" key="16">
    <source>
        <dbReference type="Proteomes" id="UP000574717"/>
    </source>
</evidence>
<dbReference type="SUPFAM" id="SSF109755">
    <property type="entry name" value="PhoU-like"/>
    <property type="match status" value="1"/>
</dbReference>
<evidence type="ECO:0000313" key="17">
    <source>
        <dbReference type="Proteomes" id="UP000585609"/>
    </source>
</evidence>
<dbReference type="InterPro" id="IPR026022">
    <property type="entry name" value="PhoU_dom"/>
</dbReference>
<dbReference type="Proteomes" id="UP000569018">
    <property type="component" value="Unassembled WGS sequence"/>
</dbReference>
<dbReference type="EMBL" id="BLRW01000038">
    <property type="protein sequence ID" value="GFP22980.1"/>
    <property type="molecule type" value="Genomic_DNA"/>
</dbReference>
<dbReference type="Proteomes" id="UP000588083">
    <property type="component" value="Unassembled WGS sequence"/>
</dbReference>
<dbReference type="Proteomes" id="UP000561271">
    <property type="component" value="Unassembled WGS sequence"/>
</dbReference>
<dbReference type="Proteomes" id="UP000585609">
    <property type="component" value="Unassembled WGS sequence"/>
</dbReference>
<evidence type="ECO:0000256" key="5">
    <source>
        <dbReference type="ARBA" id="ARBA00022490"/>
    </source>
</evidence>
<evidence type="ECO:0000313" key="12">
    <source>
        <dbReference type="EMBL" id="GFP37998.1"/>
    </source>
</evidence>
<gene>
    <name evidence="9" type="ORF">HKBW3S03_00622</name>
    <name evidence="10" type="ORF">HKBW3S09_00447</name>
    <name evidence="11" type="ORF">HKBW3S34_00972</name>
    <name evidence="12" type="ORF">HKBW3S44_01678</name>
    <name evidence="13" type="ORF">HKBW3S47_00953</name>
</gene>
<keyword evidence="4 7" id="KW-0813">Transport</keyword>
<dbReference type="GO" id="GO:0006817">
    <property type="term" value="P:phosphate ion transport"/>
    <property type="evidence" value="ECO:0007669"/>
    <property type="project" value="UniProtKB-KW"/>
</dbReference>
<keyword evidence="6 7" id="KW-0592">Phosphate transport</keyword>
<evidence type="ECO:0000313" key="15">
    <source>
        <dbReference type="Proteomes" id="UP000569018"/>
    </source>
</evidence>
<dbReference type="Gene3D" id="1.20.58.220">
    <property type="entry name" value="Phosphate transport system protein phou homolog 2, domain 2"/>
    <property type="match status" value="1"/>
</dbReference>
<dbReference type="EMBL" id="BLSD01000040">
    <property type="protein sequence ID" value="GFP39254.1"/>
    <property type="molecule type" value="Genomic_DNA"/>
</dbReference>
<evidence type="ECO:0000313" key="13">
    <source>
        <dbReference type="EMBL" id="GFP39254.1"/>
    </source>
</evidence>
<dbReference type="Proteomes" id="UP000574717">
    <property type="component" value="Unassembled WGS sequence"/>
</dbReference>
<evidence type="ECO:0000259" key="8">
    <source>
        <dbReference type="Pfam" id="PF01895"/>
    </source>
</evidence>
<dbReference type="GO" id="GO:0030643">
    <property type="term" value="P:intracellular phosphate ion homeostasis"/>
    <property type="evidence" value="ECO:0007669"/>
    <property type="project" value="InterPro"/>
</dbReference>
<dbReference type="NCBIfam" id="TIGR02135">
    <property type="entry name" value="phoU_full"/>
    <property type="match status" value="1"/>
</dbReference>
<evidence type="ECO:0000313" key="10">
    <source>
        <dbReference type="EMBL" id="GFP22980.1"/>
    </source>
</evidence>
<dbReference type="EMBL" id="BLRZ01000038">
    <property type="protein sequence ID" value="GFP30052.1"/>
    <property type="molecule type" value="Genomic_DNA"/>
</dbReference>
<evidence type="ECO:0000256" key="2">
    <source>
        <dbReference type="ARBA" id="ARBA00008107"/>
    </source>
</evidence>
<evidence type="ECO:0000256" key="1">
    <source>
        <dbReference type="ARBA" id="ARBA00004496"/>
    </source>
</evidence>
<dbReference type="PIRSF" id="PIRSF003107">
    <property type="entry name" value="PhoU"/>
    <property type="match status" value="1"/>
</dbReference>
<evidence type="ECO:0000256" key="4">
    <source>
        <dbReference type="ARBA" id="ARBA00022448"/>
    </source>
</evidence>
<evidence type="ECO:0000313" key="11">
    <source>
        <dbReference type="EMBL" id="GFP30052.1"/>
    </source>
</evidence>
<dbReference type="PANTHER" id="PTHR42930:SF3">
    <property type="entry name" value="PHOSPHATE-SPECIFIC TRANSPORT SYSTEM ACCESSORY PROTEIN PHOU"/>
    <property type="match status" value="1"/>
</dbReference>
<organism evidence="10 17">
    <name type="scientific">Candidatus Hakubella thermalkaliphila</name>
    <dbReference type="NCBI Taxonomy" id="2754717"/>
    <lineage>
        <taxon>Bacteria</taxon>
        <taxon>Bacillati</taxon>
        <taxon>Actinomycetota</taxon>
        <taxon>Actinomycetota incertae sedis</taxon>
        <taxon>Candidatus Hakubellales</taxon>
        <taxon>Candidatus Hakubellaceae</taxon>
        <taxon>Candidatus Hakubella</taxon>
    </lineage>
</organism>
<dbReference type="EMBL" id="BLRU01000038">
    <property type="protein sequence ID" value="GFP19118.1"/>
    <property type="molecule type" value="Genomic_DNA"/>
</dbReference>
<comment type="similarity">
    <text evidence="2 7">Belongs to the PhoU family.</text>
</comment>
<evidence type="ECO:0000256" key="3">
    <source>
        <dbReference type="ARBA" id="ARBA00011738"/>
    </source>
</evidence>
<dbReference type="GO" id="GO:0045936">
    <property type="term" value="P:negative regulation of phosphate metabolic process"/>
    <property type="evidence" value="ECO:0007669"/>
    <property type="project" value="InterPro"/>
</dbReference>
<feature type="domain" description="PhoU" evidence="8">
    <location>
        <begin position="18"/>
        <end position="103"/>
    </location>
</feature>